<dbReference type="Gene3D" id="1.20.1250.20">
    <property type="entry name" value="MFS general substrate transporter like domains"/>
    <property type="match status" value="1"/>
</dbReference>
<evidence type="ECO:0000256" key="4">
    <source>
        <dbReference type="ARBA" id="ARBA00022692"/>
    </source>
</evidence>
<proteinExistence type="predicted"/>
<dbReference type="PANTHER" id="PTHR23517:SF2">
    <property type="entry name" value="MULTIDRUG RESISTANCE PROTEIN MDTH"/>
    <property type="match status" value="1"/>
</dbReference>
<dbReference type="PROSITE" id="PS50850">
    <property type="entry name" value="MFS"/>
    <property type="match status" value="1"/>
</dbReference>
<evidence type="ECO:0000256" key="5">
    <source>
        <dbReference type="ARBA" id="ARBA00022989"/>
    </source>
</evidence>
<feature type="transmembrane region" description="Helical" evidence="7">
    <location>
        <begin position="21"/>
        <end position="46"/>
    </location>
</feature>
<feature type="transmembrane region" description="Helical" evidence="7">
    <location>
        <begin position="87"/>
        <end position="106"/>
    </location>
</feature>
<organism evidence="9 10">
    <name type="scientific">Longivirga aurantiaca</name>
    <dbReference type="NCBI Taxonomy" id="1837743"/>
    <lineage>
        <taxon>Bacteria</taxon>
        <taxon>Bacillati</taxon>
        <taxon>Actinomycetota</taxon>
        <taxon>Actinomycetes</taxon>
        <taxon>Sporichthyales</taxon>
        <taxon>Sporichthyaceae</taxon>
        <taxon>Longivirga</taxon>
    </lineage>
</organism>
<comment type="caution">
    <text evidence="9">The sequence shown here is derived from an EMBL/GenBank/DDBJ whole genome shotgun (WGS) entry which is preliminary data.</text>
</comment>
<keyword evidence="10" id="KW-1185">Reference proteome</keyword>
<feature type="transmembrane region" description="Helical" evidence="7">
    <location>
        <begin position="112"/>
        <end position="133"/>
    </location>
</feature>
<evidence type="ECO:0000256" key="3">
    <source>
        <dbReference type="ARBA" id="ARBA00022475"/>
    </source>
</evidence>
<keyword evidence="6 7" id="KW-0472">Membrane</keyword>
<feature type="transmembrane region" description="Helical" evidence="7">
    <location>
        <begin position="294"/>
        <end position="311"/>
    </location>
</feature>
<evidence type="ECO:0000313" key="10">
    <source>
        <dbReference type="Proteomes" id="UP001596138"/>
    </source>
</evidence>
<gene>
    <name evidence="9" type="ORF">ACFQGU_10125</name>
</gene>
<name>A0ABW1T0J9_9ACTN</name>
<keyword evidence="2" id="KW-0813">Transport</keyword>
<evidence type="ECO:0000256" key="2">
    <source>
        <dbReference type="ARBA" id="ARBA00022448"/>
    </source>
</evidence>
<comment type="subcellular location">
    <subcellularLocation>
        <location evidence="1">Cell membrane</location>
        <topology evidence="1">Multi-pass membrane protein</topology>
    </subcellularLocation>
</comment>
<dbReference type="InterPro" id="IPR050171">
    <property type="entry name" value="MFS_Transporters"/>
</dbReference>
<dbReference type="Proteomes" id="UP001596138">
    <property type="component" value="Unassembled WGS sequence"/>
</dbReference>
<feature type="transmembrane region" description="Helical" evidence="7">
    <location>
        <begin position="387"/>
        <end position="407"/>
    </location>
</feature>
<evidence type="ECO:0000313" key="9">
    <source>
        <dbReference type="EMBL" id="MFC6238236.1"/>
    </source>
</evidence>
<feature type="transmembrane region" description="Helical" evidence="7">
    <location>
        <begin position="317"/>
        <end position="338"/>
    </location>
</feature>
<feature type="transmembrane region" description="Helical" evidence="7">
    <location>
        <begin position="52"/>
        <end position="75"/>
    </location>
</feature>
<dbReference type="RefSeq" id="WP_386766273.1">
    <property type="nucleotide sequence ID" value="NZ_JBHSTI010000008.1"/>
</dbReference>
<evidence type="ECO:0000256" key="7">
    <source>
        <dbReference type="SAM" id="Phobius"/>
    </source>
</evidence>
<reference evidence="10" key="1">
    <citation type="journal article" date="2019" name="Int. J. Syst. Evol. Microbiol.">
        <title>The Global Catalogue of Microorganisms (GCM) 10K type strain sequencing project: providing services to taxonomists for standard genome sequencing and annotation.</title>
        <authorList>
            <consortium name="The Broad Institute Genomics Platform"/>
            <consortium name="The Broad Institute Genome Sequencing Center for Infectious Disease"/>
            <person name="Wu L."/>
            <person name="Ma J."/>
        </authorList>
    </citation>
    <scope>NUCLEOTIDE SEQUENCE [LARGE SCALE GENOMIC DNA]</scope>
    <source>
        <strain evidence="10">CGMCC 4.7317</strain>
    </source>
</reference>
<evidence type="ECO:0000256" key="1">
    <source>
        <dbReference type="ARBA" id="ARBA00004651"/>
    </source>
</evidence>
<feature type="transmembrane region" description="Helical" evidence="7">
    <location>
        <begin position="259"/>
        <end position="282"/>
    </location>
</feature>
<evidence type="ECO:0000256" key="6">
    <source>
        <dbReference type="ARBA" id="ARBA00023136"/>
    </source>
</evidence>
<dbReference type="InterPro" id="IPR011701">
    <property type="entry name" value="MFS"/>
</dbReference>
<keyword evidence="5 7" id="KW-1133">Transmembrane helix</keyword>
<dbReference type="InterPro" id="IPR036259">
    <property type="entry name" value="MFS_trans_sf"/>
</dbReference>
<feature type="domain" description="Major facilitator superfamily (MFS) profile" evidence="8">
    <location>
        <begin position="20"/>
        <end position="413"/>
    </location>
</feature>
<evidence type="ECO:0000259" key="8">
    <source>
        <dbReference type="PROSITE" id="PS50850"/>
    </source>
</evidence>
<dbReference type="EMBL" id="JBHSTI010000008">
    <property type="protein sequence ID" value="MFC6238236.1"/>
    <property type="molecule type" value="Genomic_DNA"/>
</dbReference>
<accession>A0ABW1T0J9</accession>
<sequence>MDGDAVLERPVSIREVLNPPIIRMLVGIGCSALGGGLIMSLLVVYLHQVRGLPLQLAGLVLTFQALLGLAFSPLVGLVVDRIGPKPVLLTALGIEAVGTVAIGFAATAPQAFLAAGIMAVGNAGLWAPQAAILSRLTTPERRQRVFGLQFMLLNLGIGLGGLVGAVVVDVDRPWTFTVLYAANAVTFLAYAVAVAGVRGVSGPEAHPPEEGEDGRGGYLQVLSDRRLRRYVLGALLLLTCGYGSMEVGIPVFMTTEAGLPINAIGIVFFFNTLVIVVAQVWVIKRIEGRSRSKVLLLVAVAWSACWVLLAASSLVSAVAAAVVITIGVSIFAVGETLWSPVAPSLVNDFAAPHLRGRYNAVGGLVWSVAGAIGPAFAGALLGAGLGVLWALLVAGGALIAGLVLLSLRRLLTPAEDGRTEPAASGDPLGVRG</sequence>
<dbReference type="PANTHER" id="PTHR23517">
    <property type="entry name" value="RESISTANCE PROTEIN MDTM, PUTATIVE-RELATED-RELATED"/>
    <property type="match status" value="1"/>
</dbReference>
<keyword evidence="4 7" id="KW-0812">Transmembrane</keyword>
<dbReference type="InterPro" id="IPR020846">
    <property type="entry name" value="MFS_dom"/>
</dbReference>
<feature type="transmembrane region" description="Helical" evidence="7">
    <location>
        <begin position="174"/>
        <end position="197"/>
    </location>
</feature>
<feature type="transmembrane region" description="Helical" evidence="7">
    <location>
        <begin position="230"/>
        <end position="253"/>
    </location>
</feature>
<feature type="transmembrane region" description="Helical" evidence="7">
    <location>
        <begin position="358"/>
        <end position="381"/>
    </location>
</feature>
<dbReference type="Pfam" id="PF07690">
    <property type="entry name" value="MFS_1"/>
    <property type="match status" value="1"/>
</dbReference>
<feature type="transmembrane region" description="Helical" evidence="7">
    <location>
        <begin position="145"/>
        <end position="168"/>
    </location>
</feature>
<protein>
    <submittedName>
        <fullName evidence="9">MFS transporter</fullName>
    </submittedName>
</protein>
<keyword evidence="3" id="KW-1003">Cell membrane</keyword>
<dbReference type="SUPFAM" id="SSF103473">
    <property type="entry name" value="MFS general substrate transporter"/>
    <property type="match status" value="1"/>
</dbReference>